<dbReference type="EMBL" id="GDHF01029669">
    <property type="protein sequence ID" value="JAI22645.1"/>
    <property type="molecule type" value="Transcribed_RNA"/>
</dbReference>
<dbReference type="PANTHER" id="PTHR43142">
    <property type="entry name" value="CARBOXYLIC ESTER HYDROLASE"/>
    <property type="match status" value="1"/>
</dbReference>
<sequence>QYKCYKRRYKKSTSNSRRKTTEMLRFKDIISATLLCLLFVSISLQQSTRREPLVEIDLGTIRGSILKTVNGRDIFAYRGIPYAQEPVGIRRFAAPVPVGAWNDTLDAIEDSPICPQPVRSVPMSEDCLKINIYTSSEIVQGWPVLVYIHGGSNKIGSGHSVYEAGPQYLLDAQVILVTFNYRLGALGFLSTRTAEAPGNFGYLDQVLALKWVQSHIRHFGGNPNRVTIFGMSAGAMAVTLHMASPLSANLFHRAIAMSGSATSELVIDNLYWTRKLAEELSCPKYSPKELLDCLRAVPWQKIIEVCATWEYYGFINMKWNYEIDGKFLLEHPTDTFRHNRTNNVPLMAGITKNECDFHAYHQENNTGLLNDISQNFASYAPELFLYKNWSTGMESENNVWRGEKLELFYFGNHTNITEGNLYPFGHVFSDGLIGHGVYKLVRLASRFMNVFYYRFDYESNPSLKPDHNGNFRGVVHADDLKYVMPSRWYGPQFAMDSPNMFMVKRMVHIFETFAIWGSFEASDTIDWPAVDPDDIKALYNNDVMHVGQVPYLERYALWDELFAQEASGVSPLRLSALVALIIAGVAAGIL</sequence>
<dbReference type="InterPro" id="IPR029058">
    <property type="entry name" value="AB_hydrolase_fold"/>
</dbReference>
<dbReference type="GO" id="GO:0052689">
    <property type="term" value="F:carboxylic ester hydrolase activity"/>
    <property type="evidence" value="ECO:0007669"/>
    <property type="project" value="UniProtKB-KW"/>
</dbReference>
<keyword evidence="3 6" id="KW-0378">Hydrolase</keyword>
<dbReference type="OrthoDB" id="6846267at2759"/>
<evidence type="ECO:0000313" key="8">
    <source>
        <dbReference type="EMBL" id="JAI22645.1"/>
    </source>
</evidence>
<organism evidence="8">
    <name type="scientific">Bactrocera latifrons</name>
    <name type="common">Malaysian fruit fly</name>
    <name type="synonym">Chaetodacus latifrons</name>
    <dbReference type="NCBI Taxonomy" id="174628"/>
    <lineage>
        <taxon>Eukaryota</taxon>
        <taxon>Metazoa</taxon>
        <taxon>Ecdysozoa</taxon>
        <taxon>Arthropoda</taxon>
        <taxon>Hexapoda</taxon>
        <taxon>Insecta</taxon>
        <taxon>Pterygota</taxon>
        <taxon>Neoptera</taxon>
        <taxon>Endopterygota</taxon>
        <taxon>Diptera</taxon>
        <taxon>Brachycera</taxon>
        <taxon>Muscomorpha</taxon>
        <taxon>Tephritoidea</taxon>
        <taxon>Tephritidae</taxon>
        <taxon>Bactrocera</taxon>
        <taxon>Bactrocera</taxon>
    </lineage>
</organism>
<feature type="domain" description="Carboxylesterase type B" evidence="7">
    <location>
        <begin position="51"/>
        <end position="558"/>
    </location>
</feature>
<proteinExistence type="inferred from homology"/>
<dbReference type="Pfam" id="PF00135">
    <property type="entry name" value="COesterase"/>
    <property type="match status" value="1"/>
</dbReference>
<dbReference type="Gene3D" id="3.40.50.1820">
    <property type="entry name" value="alpha/beta hydrolase"/>
    <property type="match status" value="1"/>
</dbReference>
<feature type="non-terminal residue" evidence="8">
    <location>
        <position position="1"/>
    </location>
</feature>
<evidence type="ECO:0000256" key="3">
    <source>
        <dbReference type="ARBA" id="ARBA00022801"/>
    </source>
</evidence>
<evidence type="ECO:0000256" key="5">
    <source>
        <dbReference type="ARBA" id="ARBA00023180"/>
    </source>
</evidence>
<keyword evidence="2" id="KW-0719">Serine esterase</keyword>
<comment type="similarity">
    <text evidence="1 6">Belongs to the type-B carboxylesterase/lipase family.</text>
</comment>
<evidence type="ECO:0000256" key="1">
    <source>
        <dbReference type="ARBA" id="ARBA00005964"/>
    </source>
</evidence>
<dbReference type="PANTHER" id="PTHR43142:SF1">
    <property type="entry name" value="CARBOXYLIC ESTER HYDROLASE"/>
    <property type="match status" value="1"/>
</dbReference>
<gene>
    <name evidence="8" type="primary">EST6_17</name>
    <name evidence="8" type="ORF">c0_g2_i2</name>
</gene>
<dbReference type="PROSITE" id="PS00122">
    <property type="entry name" value="CARBOXYLESTERASE_B_1"/>
    <property type="match status" value="1"/>
</dbReference>
<reference evidence="8" key="1">
    <citation type="submission" date="2015-06" db="EMBL/GenBank/DDBJ databases">
        <authorList>
            <person name="Hoefler B.C."/>
            <person name="Straight P.D."/>
        </authorList>
    </citation>
    <scope>NUCLEOTIDE SEQUENCE</scope>
</reference>
<protein>
    <recommendedName>
        <fullName evidence="6">Carboxylic ester hydrolase</fullName>
        <ecNumber evidence="6">3.1.1.-</ecNumber>
    </recommendedName>
</protein>
<name>A0A0K8U8H2_BACLA</name>
<dbReference type="InterPro" id="IPR019826">
    <property type="entry name" value="Carboxylesterase_B_AS"/>
</dbReference>
<evidence type="ECO:0000256" key="4">
    <source>
        <dbReference type="ARBA" id="ARBA00023157"/>
    </source>
</evidence>
<dbReference type="ESTHER" id="bacla-a0a0k8u8h2">
    <property type="family name" value="Carb_B_Arthropoda"/>
</dbReference>
<accession>A0A0K8U8H2</accession>
<dbReference type="SUPFAM" id="SSF53474">
    <property type="entry name" value="alpha/beta-Hydrolases"/>
    <property type="match status" value="1"/>
</dbReference>
<evidence type="ECO:0000256" key="2">
    <source>
        <dbReference type="ARBA" id="ARBA00022487"/>
    </source>
</evidence>
<keyword evidence="5" id="KW-0325">Glycoprotein</keyword>
<dbReference type="EC" id="3.1.1.-" evidence="6"/>
<keyword evidence="4" id="KW-1015">Disulfide bond</keyword>
<evidence type="ECO:0000259" key="7">
    <source>
        <dbReference type="Pfam" id="PF00135"/>
    </source>
</evidence>
<dbReference type="InterPro" id="IPR002018">
    <property type="entry name" value="CarbesteraseB"/>
</dbReference>
<evidence type="ECO:0000256" key="6">
    <source>
        <dbReference type="RuleBase" id="RU361235"/>
    </source>
</evidence>
<dbReference type="AlphaFoldDB" id="A0A0K8U8H2"/>